<organism evidence="9 10">
    <name type="scientific">Microcaecilia unicolor</name>
    <dbReference type="NCBI Taxonomy" id="1415580"/>
    <lineage>
        <taxon>Eukaryota</taxon>
        <taxon>Metazoa</taxon>
        <taxon>Chordata</taxon>
        <taxon>Craniata</taxon>
        <taxon>Vertebrata</taxon>
        <taxon>Euteleostomi</taxon>
        <taxon>Amphibia</taxon>
        <taxon>Gymnophiona</taxon>
        <taxon>Siphonopidae</taxon>
        <taxon>Microcaecilia</taxon>
    </lineage>
</organism>
<dbReference type="OrthoDB" id="25414at2759"/>
<dbReference type="PANTHER" id="PTHR24219:SF7">
    <property type="entry name" value="LIM DOMAIN-CONTAINING PROTEIN AJUBA"/>
    <property type="match status" value="1"/>
</dbReference>
<dbReference type="InterPro" id="IPR047172">
    <property type="entry name" value="Ajuba-like"/>
</dbReference>
<proteinExistence type="predicted"/>
<dbReference type="FunFam" id="2.10.110.10:FF:000028">
    <property type="entry name" value="LIM domain-containing protein 1"/>
    <property type="match status" value="1"/>
</dbReference>
<feature type="domain" description="LIM zinc-binding" evidence="8">
    <location>
        <begin position="413"/>
        <end position="481"/>
    </location>
</feature>
<dbReference type="Pfam" id="PF00412">
    <property type="entry name" value="LIM"/>
    <property type="match status" value="3"/>
</dbReference>
<dbReference type="GO" id="GO:0005634">
    <property type="term" value="C:nucleus"/>
    <property type="evidence" value="ECO:0007669"/>
    <property type="project" value="TreeGrafter"/>
</dbReference>
<evidence type="ECO:0000256" key="6">
    <source>
        <dbReference type="PROSITE-ProRule" id="PRU00125"/>
    </source>
</evidence>
<evidence type="ECO:0000259" key="8">
    <source>
        <dbReference type="PROSITE" id="PS50023"/>
    </source>
</evidence>
<dbReference type="GO" id="GO:0005912">
    <property type="term" value="C:adherens junction"/>
    <property type="evidence" value="ECO:0007669"/>
    <property type="project" value="TreeGrafter"/>
</dbReference>
<protein>
    <submittedName>
        <fullName evidence="10">LIM domain-containing protein ajuba</fullName>
    </submittedName>
</protein>
<gene>
    <name evidence="10" type="primary">AJUBA</name>
</gene>
<dbReference type="GO" id="GO:0035331">
    <property type="term" value="P:negative regulation of hippo signaling"/>
    <property type="evidence" value="ECO:0007669"/>
    <property type="project" value="TreeGrafter"/>
</dbReference>
<dbReference type="GO" id="GO:0005667">
    <property type="term" value="C:transcription regulator complex"/>
    <property type="evidence" value="ECO:0007669"/>
    <property type="project" value="TreeGrafter"/>
</dbReference>
<evidence type="ECO:0000256" key="5">
    <source>
        <dbReference type="ARBA" id="ARBA00023038"/>
    </source>
</evidence>
<evidence type="ECO:0000256" key="3">
    <source>
        <dbReference type="ARBA" id="ARBA00022737"/>
    </source>
</evidence>
<dbReference type="GO" id="GO:0046872">
    <property type="term" value="F:metal ion binding"/>
    <property type="evidence" value="ECO:0007669"/>
    <property type="project" value="UniProtKB-KW"/>
</dbReference>
<keyword evidence="5 6" id="KW-0440">LIM domain</keyword>
<keyword evidence="4 6" id="KW-0862">Zinc</keyword>
<feature type="domain" description="LIM zinc-binding" evidence="8">
    <location>
        <begin position="352"/>
        <end position="412"/>
    </location>
</feature>
<evidence type="ECO:0000313" key="10">
    <source>
        <dbReference type="RefSeq" id="XP_030043628.1"/>
    </source>
</evidence>
<dbReference type="GO" id="GO:0000932">
    <property type="term" value="C:P-body"/>
    <property type="evidence" value="ECO:0007669"/>
    <property type="project" value="TreeGrafter"/>
</dbReference>
<dbReference type="CDD" id="cd09355">
    <property type="entry name" value="LIM2_Ajuba_like"/>
    <property type="match status" value="1"/>
</dbReference>
<feature type="region of interest" description="Disordered" evidence="7">
    <location>
        <begin position="1"/>
        <end position="67"/>
    </location>
</feature>
<dbReference type="Proteomes" id="UP000515156">
    <property type="component" value="Chromosome 14"/>
</dbReference>
<evidence type="ECO:0000256" key="2">
    <source>
        <dbReference type="ARBA" id="ARBA00022723"/>
    </source>
</evidence>
<dbReference type="InParanoid" id="A0A6P7WT90"/>
<dbReference type="GO" id="GO:0007010">
    <property type="term" value="P:cytoskeleton organization"/>
    <property type="evidence" value="ECO:0007669"/>
    <property type="project" value="TreeGrafter"/>
</dbReference>
<dbReference type="InterPro" id="IPR047248">
    <property type="entry name" value="Ajuba-like_LIM3"/>
</dbReference>
<evidence type="ECO:0000256" key="1">
    <source>
        <dbReference type="ARBA" id="ARBA00022491"/>
    </source>
</evidence>
<sequence>MDRLGEGVSKILEKLKLSDSGSTKSSKKKSESTAEPVDTGNGPFKDKFLRRSRRQISTPGPGSMAAGVVERRVRLRDSDSQEAAVGIKEGSHRLSLDLHQYSSGDWEERPRASQRYSAGDLGGELGLRVNLLARQPIGAVSARSSFASTASNSSKRSSTSLALESGYSNRTSGISLGYDQRHASPVPELQESLNLLWQQDNRHSYPPALSSIPAHLPVRHSVTGYAELAPRGPEPQGSVGAGFKEDSKLGLGAAEEEKPGWDKWVTPVPKIPQARGQELENREDYFGTCMKCNKGIYGQSNACRALDSIFHTQCFVCCSCGRTLRGKAFYNVNGSVYCQEDYMFSGFQEAAEKCCVCGHLILEKILQALGKMYHPGCFRCVVCNKSLDGIPFTVDFTHQVYCVTDYHKIFGPKCTACGQPILPSEGSENIVRVISMDNEYHFECYHCEDCGLQLSDKEGFCCFPLDGHLLCYSCHIQRQASSKSALSYNWKLDGRDVAGVRFF</sequence>
<feature type="compositionally biased region" description="Basic and acidic residues" evidence="7">
    <location>
        <begin position="1"/>
        <end position="17"/>
    </location>
</feature>
<dbReference type="PROSITE" id="PS50023">
    <property type="entry name" value="LIM_DOMAIN_2"/>
    <property type="match status" value="3"/>
</dbReference>
<dbReference type="GeneID" id="115458013"/>
<dbReference type="AlphaFoldDB" id="A0A6P7WT90"/>
<dbReference type="FunFam" id="2.10.110.10:FF:000037">
    <property type="entry name" value="LIM domain-containing protein 1"/>
    <property type="match status" value="1"/>
</dbReference>
<dbReference type="InterPro" id="IPR001781">
    <property type="entry name" value="Znf_LIM"/>
</dbReference>
<keyword evidence="2 6" id="KW-0479">Metal-binding</keyword>
<dbReference type="CDD" id="cd09352">
    <property type="entry name" value="LIM1_Ajuba_like"/>
    <property type="match status" value="1"/>
</dbReference>
<dbReference type="CTD" id="84962"/>
<dbReference type="FunCoup" id="A0A6P7WT90">
    <property type="interactions" value="471"/>
</dbReference>
<reference evidence="10" key="1">
    <citation type="submission" date="2025-08" db="UniProtKB">
        <authorList>
            <consortium name="RefSeq"/>
        </authorList>
    </citation>
    <scope>IDENTIFICATION</scope>
</reference>
<dbReference type="GO" id="GO:0001666">
    <property type="term" value="P:response to hypoxia"/>
    <property type="evidence" value="ECO:0007669"/>
    <property type="project" value="TreeGrafter"/>
</dbReference>
<dbReference type="InterPro" id="IPR047247">
    <property type="entry name" value="Ajuba-like_LIM2"/>
</dbReference>
<keyword evidence="3" id="KW-0677">Repeat</keyword>
<keyword evidence="9" id="KW-1185">Reference proteome</keyword>
<keyword evidence="1" id="KW-0678">Repressor</keyword>
<dbReference type="PANTHER" id="PTHR24219">
    <property type="entry name" value="LIM DOMAIN-CONTAINING PROTEIN JUB"/>
    <property type="match status" value="1"/>
</dbReference>
<dbReference type="CDD" id="cd09438">
    <property type="entry name" value="LIM3_Ajuba_like"/>
    <property type="match status" value="1"/>
</dbReference>
<evidence type="ECO:0000313" key="9">
    <source>
        <dbReference type="Proteomes" id="UP000515156"/>
    </source>
</evidence>
<dbReference type="Gene3D" id="2.10.110.10">
    <property type="entry name" value="Cysteine Rich Protein"/>
    <property type="match status" value="3"/>
</dbReference>
<evidence type="ECO:0000256" key="4">
    <source>
        <dbReference type="ARBA" id="ARBA00022833"/>
    </source>
</evidence>
<dbReference type="InterPro" id="IPR047245">
    <property type="entry name" value="Ajuba-like_LIM1"/>
</dbReference>
<accession>A0A6P7WT90</accession>
<evidence type="ECO:0000256" key="7">
    <source>
        <dbReference type="SAM" id="MobiDB-lite"/>
    </source>
</evidence>
<dbReference type="SUPFAM" id="SSF57716">
    <property type="entry name" value="Glucocorticoid receptor-like (DNA-binding domain)"/>
    <property type="match status" value="3"/>
</dbReference>
<dbReference type="SMART" id="SM00132">
    <property type="entry name" value="LIM"/>
    <property type="match status" value="3"/>
</dbReference>
<feature type="region of interest" description="Disordered" evidence="7">
    <location>
        <begin position="142"/>
        <end position="164"/>
    </location>
</feature>
<feature type="domain" description="LIM zinc-binding" evidence="8">
    <location>
        <begin position="287"/>
        <end position="348"/>
    </location>
</feature>
<dbReference type="PROSITE" id="PS00478">
    <property type="entry name" value="LIM_DOMAIN_1"/>
    <property type="match status" value="1"/>
</dbReference>
<dbReference type="KEGG" id="muo:115458013"/>
<dbReference type="GO" id="GO:0003714">
    <property type="term" value="F:transcription corepressor activity"/>
    <property type="evidence" value="ECO:0007669"/>
    <property type="project" value="TreeGrafter"/>
</dbReference>
<dbReference type="RefSeq" id="XP_030043628.1">
    <property type="nucleotide sequence ID" value="XM_030187768.1"/>
</dbReference>
<name>A0A6P7WT90_9AMPH</name>